<dbReference type="EMBL" id="PVNG01000017">
    <property type="protein sequence ID" value="PRX60411.1"/>
    <property type="molecule type" value="Genomic_DNA"/>
</dbReference>
<accession>A0A2T0MQJ6</accession>
<organism evidence="2 3">
    <name type="scientific">Nonomuraea fuscirosea</name>
    <dbReference type="NCBI Taxonomy" id="1291556"/>
    <lineage>
        <taxon>Bacteria</taxon>
        <taxon>Bacillati</taxon>
        <taxon>Actinomycetota</taxon>
        <taxon>Actinomycetes</taxon>
        <taxon>Streptosporangiales</taxon>
        <taxon>Streptosporangiaceae</taxon>
        <taxon>Nonomuraea</taxon>
    </lineage>
</organism>
<dbReference type="AlphaFoldDB" id="A0A2T0MQJ6"/>
<keyword evidence="3" id="KW-1185">Reference proteome</keyword>
<evidence type="ECO:0000313" key="3">
    <source>
        <dbReference type="Proteomes" id="UP000238312"/>
    </source>
</evidence>
<evidence type="ECO:0000256" key="1">
    <source>
        <dbReference type="SAM" id="MobiDB-lite"/>
    </source>
</evidence>
<proteinExistence type="predicted"/>
<gene>
    <name evidence="2" type="ORF">B0I32_117178</name>
</gene>
<reference evidence="2 3" key="1">
    <citation type="submission" date="2018-03" db="EMBL/GenBank/DDBJ databases">
        <title>Genomic Encyclopedia of Type Strains, Phase III (KMG-III): the genomes of soil and plant-associated and newly described type strains.</title>
        <authorList>
            <person name="Whitman W."/>
        </authorList>
    </citation>
    <scope>NUCLEOTIDE SEQUENCE [LARGE SCALE GENOMIC DNA]</scope>
    <source>
        <strain evidence="2 3">CGMCC 4.7104</strain>
    </source>
</reference>
<protein>
    <submittedName>
        <fullName evidence="2">Uncharacterized protein</fullName>
    </submittedName>
</protein>
<dbReference type="Proteomes" id="UP000238312">
    <property type="component" value="Unassembled WGS sequence"/>
</dbReference>
<comment type="caution">
    <text evidence="2">The sequence shown here is derived from an EMBL/GenBank/DDBJ whole genome shotgun (WGS) entry which is preliminary data.</text>
</comment>
<sequence length="116" mass="12776">MRCTGKCIILGSTLVAEIAIAPIAVEASTNESPRTQLVRQPIAAEPPPPYQKGYEKGSSDGYSAALKQTREHCAGSNKPWPKVEEGNAYSQGYFYGYRDGYYKGFDEGMQKFCTPR</sequence>
<name>A0A2T0MQJ6_9ACTN</name>
<evidence type="ECO:0000313" key="2">
    <source>
        <dbReference type="EMBL" id="PRX60411.1"/>
    </source>
</evidence>
<feature type="region of interest" description="Disordered" evidence="1">
    <location>
        <begin position="30"/>
        <end position="61"/>
    </location>
</feature>